<keyword evidence="1" id="KW-0812">Transmembrane</keyword>
<dbReference type="Proteomes" id="UP000296049">
    <property type="component" value="Unassembled WGS sequence"/>
</dbReference>
<dbReference type="EMBL" id="KB743197">
    <property type="protein sequence ID" value="EOB00481.1"/>
    <property type="molecule type" value="Genomic_DNA"/>
</dbReference>
<evidence type="ECO:0000256" key="1">
    <source>
        <dbReference type="SAM" id="Phobius"/>
    </source>
</evidence>
<keyword evidence="3" id="KW-1185">Reference proteome</keyword>
<sequence length="37" mass="4295">MECCRHRLLSENIFLSLLCCPSCSVVILWTKDPQWGL</sequence>
<dbReference type="AlphaFoldDB" id="R0JSS4"/>
<keyword evidence="1" id="KW-0472">Membrane</keyword>
<feature type="non-terminal residue" evidence="2">
    <location>
        <position position="37"/>
    </location>
</feature>
<name>R0JSS4_ANAPL</name>
<gene>
    <name evidence="2" type="ORF">Anapl_00747</name>
</gene>
<feature type="transmembrane region" description="Helical" evidence="1">
    <location>
        <begin position="12"/>
        <end position="30"/>
    </location>
</feature>
<accession>R0JSS4</accession>
<evidence type="ECO:0000313" key="2">
    <source>
        <dbReference type="EMBL" id="EOB00481.1"/>
    </source>
</evidence>
<keyword evidence="1" id="KW-1133">Transmembrane helix</keyword>
<protein>
    <submittedName>
        <fullName evidence="2">Uncharacterized protein</fullName>
    </submittedName>
</protein>
<evidence type="ECO:0000313" key="3">
    <source>
        <dbReference type="Proteomes" id="UP000296049"/>
    </source>
</evidence>
<reference evidence="3" key="1">
    <citation type="journal article" date="2013" name="Nat. Genet.">
        <title>The duck genome and transcriptome provide insight into an avian influenza virus reservoir species.</title>
        <authorList>
            <person name="Huang Y."/>
            <person name="Li Y."/>
            <person name="Burt D.W."/>
            <person name="Chen H."/>
            <person name="Zhang Y."/>
            <person name="Qian W."/>
            <person name="Kim H."/>
            <person name="Gan S."/>
            <person name="Zhao Y."/>
            <person name="Li J."/>
            <person name="Yi K."/>
            <person name="Feng H."/>
            <person name="Zhu P."/>
            <person name="Li B."/>
            <person name="Liu Q."/>
            <person name="Fairley S."/>
            <person name="Magor K.E."/>
            <person name="Du Z."/>
            <person name="Hu X."/>
            <person name="Goodman L."/>
            <person name="Tafer H."/>
            <person name="Vignal A."/>
            <person name="Lee T."/>
            <person name="Kim K.W."/>
            <person name="Sheng Z."/>
            <person name="An Y."/>
            <person name="Searle S."/>
            <person name="Herrero J."/>
            <person name="Groenen M.A."/>
            <person name="Crooijmans R.P."/>
            <person name="Faraut T."/>
            <person name="Cai Q."/>
            <person name="Webster R.G."/>
            <person name="Aldridge J.R."/>
            <person name="Warren W.C."/>
            <person name="Bartschat S."/>
            <person name="Kehr S."/>
            <person name="Marz M."/>
            <person name="Stadler P.F."/>
            <person name="Smith J."/>
            <person name="Kraus R.H."/>
            <person name="Zhao Y."/>
            <person name="Ren L."/>
            <person name="Fei J."/>
            <person name="Morisson M."/>
            <person name="Kaiser P."/>
            <person name="Griffin D.K."/>
            <person name="Rao M."/>
            <person name="Pitel F."/>
            <person name="Wang J."/>
            <person name="Li N."/>
        </authorList>
    </citation>
    <scope>NUCLEOTIDE SEQUENCE [LARGE SCALE GENOMIC DNA]</scope>
</reference>
<proteinExistence type="predicted"/>
<organism evidence="2 3">
    <name type="scientific">Anas platyrhynchos</name>
    <name type="common">Mallard</name>
    <name type="synonym">Anas boschas</name>
    <dbReference type="NCBI Taxonomy" id="8839"/>
    <lineage>
        <taxon>Eukaryota</taxon>
        <taxon>Metazoa</taxon>
        <taxon>Chordata</taxon>
        <taxon>Craniata</taxon>
        <taxon>Vertebrata</taxon>
        <taxon>Euteleostomi</taxon>
        <taxon>Archelosauria</taxon>
        <taxon>Archosauria</taxon>
        <taxon>Dinosauria</taxon>
        <taxon>Saurischia</taxon>
        <taxon>Theropoda</taxon>
        <taxon>Coelurosauria</taxon>
        <taxon>Aves</taxon>
        <taxon>Neognathae</taxon>
        <taxon>Galloanserae</taxon>
        <taxon>Anseriformes</taxon>
        <taxon>Anatidae</taxon>
        <taxon>Anatinae</taxon>
        <taxon>Anas</taxon>
    </lineage>
</organism>